<dbReference type="InParanoid" id="A0A061A8P4"/>
<dbReference type="SUPFAM" id="SSF47413">
    <property type="entry name" value="lambda repressor-like DNA-binding domains"/>
    <property type="match status" value="1"/>
</dbReference>
<dbReference type="AlphaFoldDB" id="A0A061A8P4"/>
<dbReference type="EMBL" id="LK028559">
    <property type="protein sequence ID" value="CDR30250.1"/>
    <property type="molecule type" value="Genomic_DNA"/>
</dbReference>
<organism evidence="2 3">
    <name type="scientific">Acholeplasma oculi</name>
    <dbReference type="NCBI Taxonomy" id="35623"/>
    <lineage>
        <taxon>Bacteria</taxon>
        <taxon>Bacillati</taxon>
        <taxon>Mycoplasmatota</taxon>
        <taxon>Mollicutes</taxon>
        <taxon>Acholeplasmatales</taxon>
        <taxon>Acholeplasmataceae</taxon>
        <taxon>Acholeplasma</taxon>
    </lineage>
</organism>
<dbReference type="Gene3D" id="1.10.260.40">
    <property type="entry name" value="lambda repressor-like DNA-binding domains"/>
    <property type="match status" value="1"/>
</dbReference>
<dbReference type="Proteomes" id="UP000032434">
    <property type="component" value="Chromosome 1"/>
</dbReference>
<keyword evidence="3" id="KW-1185">Reference proteome</keyword>
<evidence type="ECO:0000259" key="1">
    <source>
        <dbReference type="PROSITE" id="PS50943"/>
    </source>
</evidence>
<dbReference type="HOGENOM" id="CLU_2784369_0_0_14"/>
<proteinExistence type="predicted"/>
<dbReference type="KEGG" id="aoc:Aocu_01770"/>
<dbReference type="Pfam" id="PF01381">
    <property type="entry name" value="HTH_3"/>
    <property type="match status" value="1"/>
</dbReference>
<protein>
    <submittedName>
        <fullName evidence="2">Cro/C1-type transcriptional regulator</fullName>
    </submittedName>
</protein>
<reference evidence="3" key="1">
    <citation type="submission" date="2014-05" db="EMBL/GenBank/DDBJ databases">
        <authorList>
            <person name="Kube M."/>
        </authorList>
    </citation>
    <scope>NUCLEOTIDE SEQUENCE [LARGE SCALE GENOMIC DNA]</scope>
</reference>
<sequence>MTTDKRFKHNLLKLMGVYSLTQQQLADELEIDIRTIGYWLGKRSSIPMVTTLIKIASRFDTTIEALLN</sequence>
<evidence type="ECO:0000313" key="3">
    <source>
        <dbReference type="Proteomes" id="UP000032434"/>
    </source>
</evidence>
<accession>A0A061A8P4</accession>
<dbReference type="RefSeq" id="WP_045748823.1">
    <property type="nucleotide sequence ID" value="NZ_FUZK01000002.1"/>
</dbReference>
<dbReference type="PROSITE" id="PS50943">
    <property type="entry name" value="HTH_CROC1"/>
    <property type="match status" value="1"/>
</dbReference>
<gene>
    <name evidence="2" type="ORF">Aocu_01770</name>
</gene>
<dbReference type="STRING" id="35623.Aocu_01770"/>
<name>A0A061A8P4_9MOLU</name>
<dbReference type="InterPro" id="IPR010982">
    <property type="entry name" value="Lambda_DNA-bd_dom_sf"/>
</dbReference>
<dbReference type="GO" id="GO:0003677">
    <property type="term" value="F:DNA binding"/>
    <property type="evidence" value="ECO:0007669"/>
    <property type="project" value="InterPro"/>
</dbReference>
<feature type="domain" description="HTH cro/C1-type" evidence="1">
    <location>
        <begin position="20"/>
        <end position="66"/>
    </location>
</feature>
<dbReference type="InterPro" id="IPR001387">
    <property type="entry name" value="Cro/C1-type_HTH"/>
</dbReference>
<dbReference type="CDD" id="cd00093">
    <property type="entry name" value="HTH_XRE"/>
    <property type="match status" value="1"/>
</dbReference>
<dbReference type="PATRIC" id="fig|35623.3.peg.176"/>
<evidence type="ECO:0000313" key="2">
    <source>
        <dbReference type="EMBL" id="CDR30250.1"/>
    </source>
</evidence>